<sequence>MSLQVCQSLNIHYVMLLQLLYSSFLKYAHTIFAIVIFILMPVARL</sequence>
<evidence type="ECO:0000313" key="2">
    <source>
        <dbReference type="EMBL" id="SON53382.1"/>
    </source>
</evidence>
<reference evidence="2 3" key="1">
    <citation type="submission" date="2017-10" db="EMBL/GenBank/DDBJ databases">
        <authorList>
            <person name="Banno H."/>
            <person name="Chua N.-H."/>
        </authorList>
    </citation>
    <scope>NUCLEOTIDE SEQUENCE [LARGE SCALE GENOMIC DNA]</scope>
    <source>
        <strain evidence="2">Vibrio tapetis CECT4600</strain>
    </source>
</reference>
<dbReference type="KEGG" id="vta:B1771"/>
<dbReference type="Proteomes" id="UP000235828">
    <property type="component" value="Chromosome B"/>
</dbReference>
<keyword evidence="1" id="KW-0472">Membrane</keyword>
<gene>
    <name evidence="2" type="ORF">VTAP4600_B1771</name>
</gene>
<feature type="transmembrane region" description="Helical" evidence="1">
    <location>
        <begin position="24"/>
        <end position="43"/>
    </location>
</feature>
<proteinExistence type="predicted"/>
<protein>
    <submittedName>
        <fullName evidence="2">Uncharacterized protein</fullName>
    </submittedName>
</protein>
<dbReference type="AlphaFoldDB" id="A0A2N8ZNB2"/>
<keyword evidence="1" id="KW-1133">Transmembrane helix</keyword>
<keyword evidence="1" id="KW-0812">Transmembrane</keyword>
<accession>A0A2N8ZNB2</accession>
<organism evidence="2 3">
    <name type="scientific">Vibrio tapetis subsp. tapetis</name>
    <dbReference type="NCBI Taxonomy" id="1671868"/>
    <lineage>
        <taxon>Bacteria</taxon>
        <taxon>Pseudomonadati</taxon>
        <taxon>Pseudomonadota</taxon>
        <taxon>Gammaproteobacteria</taxon>
        <taxon>Vibrionales</taxon>
        <taxon>Vibrionaceae</taxon>
        <taxon>Vibrio</taxon>
    </lineage>
</organism>
<dbReference type="EMBL" id="LT960612">
    <property type="protein sequence ID" value="SON53382.1"/>
    <property type="molecule type" value="Genomic_DNA"/>
</dbReference>
<evidence type="ECO:0000313" key="3">
    <source>
        <dbReference type="Proteomes" id="UP000235828"/>
    </source>
</evidence>
<name>A0A2N8ZNB2_9VIBR</name>
<keyword evidence="3" id="KW-1185">Reference proteome</keyword>
<evidence type="ECO:0000256" key="1">
    <source>
        <dbReference type="SAM" id="Phobius"/>
    </source>
</evidence>